<dbReference type="EMBL" id="ABVR01000032">
    <property type="protein sequence ID" value="EEG91277.1"/>
    <property type="molecule type" value="Genomic_DNA"/>
</dbReference>
<evidence type="ECO:0000313" key="1">
    <source>
        <dbReference type="EMBL" id="EEG91277.1"/>
    </source>
</evidence>
<reference evidence="1 2" key="2">
    <citation type="submission" date="2009-03" db="EMBL/GenBank/DDBJ databases">
        <title>Draft genome sequence of Coprococcus comes (ATCC 27758).</title>
        <authorList>
            <person name="Sudarsanam P."/>
            <person name="Ley R."/>
            <person name="Guruge J."/>
            <person name="Turnbaugh P.J."/>
            <person name="Mahowald M."/>
            <person name="Liep D."/>
            <person name="Gordon J."/>
        </authorList>
    </citation>
    <scope>NUCLEOTIDE SEQUENCE [LARGE SCALE GENOMIC DNA]</scope>
    <source>
        <strain evidence="1 2">ATCC 27758</strain>
    </source>
</reference>
<protein>
    <submittedName>
        <fullName evidence="1">Uncharacterized protein</fullName>
    </submittedName>
</protein>
<reference evidence="1 2" key="1">
    <citation type="submission" date="2009-02" db="EMBL/GenBank/DDBJ databases">
        <authorList>
            <person name="Fulton L."/>
            <person name="Clifton S."/>
            <person name="Fulton B."/>
            <person name="Xu J."/>
            <person name="Minx P."/>
            <person name="Pepin K.H."/>
            <person name="Johnson M."/>
            <person name="Bhonagiri V."/>
            <person name="Nash W.E."/>
            <person name="Mardis E.R."/>
            <person name="Wilson R.K."/>
        </authorList>
    </citation>
    <scope>NUCLEOTIDE SEQUENCE [LARGE SCALE GENOMIC DNA]</scope>
    <source>
        <strain evidence="1 2">ATCC 27758</strain>
    </source>
</reference>
<dbReference type="HOGENOM" id="CLU_102196_0_0_9"/>
<gene>
    <name evidence="1" type="ORF">COPCOM_00358</name>
</gene>
<comment type="caution">
    <text evidence="1">The sequence shown here is derived from an EMBL/GenBank/DDBJ whole genome shotgun (WGS) entry which is preliminary data.</text>
</comment>
<sequence length="210" mass="24317">MKAGDKMRTIDAMKKLARNDGRFTHVYTKKELSELFNETGSKLNGTLKSLIKENILNRAYHNVYVFRFSQYGGLGTLDLIGKKIRPNDSFYESLESSASAWSLISQIPTVVTYMTTGKSKWYNTGYGSIDFVHYSKTDEKPRTIDRSSMGRVPLADKLQTYRDLQKTKRSLDLLREQYDKDHGCRDGNIQYYPCEDDDTWDFLDKQEDVL</sequence>
<dbReference type="AlphaFoldDB" id="C0B5D7"/>
<dbReference type="Proteomes" id="UP000003793">
    <property type="component" value="Unassembled WGS sequence"/>
</dbReference>
<proteinExistence type="predicted"/>
<accession>C0B5D7</accession>
<name>C0B5D7_9FIRM</name>
<evidence type="ECO:0000313" key="2">
    <source>
        <dbReference type="Proteomes" id="UP000003793"/>
    </source>
</evidence>
<organism evidence="1 2">
    <name type="scientific">Coprococcus comes ATCC 27758</name>
    <dbReference type="NCBI Taxonomy" id="470146"/>
    <lineage>
        <taxon>Bacteria</taxon>
        <taxon>Bacillati</taxon>
        <taxon>Bacillota</taxon>
        <taxon>Clostridia</taxon>
        <taxon>Lachnospirales</taxon>
        <taxon>Lachnospiraceae</taxon>
        <taxon>Coprococcus</taxon>
    </lineage>
</organism>